<name>A0A146M4Z7_LYGHE</name>
<evidence type="ECO:0000256" key="1">
    <source>
        <dbReference type="SAM" id="MobiDB-lite"/>
    </source>
</evidence>
<feature type="compositionally biased region" description="Gly residues" evidence="1">
    <location>
        <begin position="16"/>
        <end position="89"/>
    </location>
</feature>
<dbReference type="AlphaFoldDB" id="A0A146M4Z7"/>
<feature type="compositionally biased region" description="Polar residues" evidence="1">
    <location>
        <begin position="495"/>
        <end position="508"/>
    </location>
</feature>
<feature type="compositionally biased region" description="Gly residues" evidence="1">
    <location>
        <begin position="111"/>
        <end position="128"/>
    </location>
</feature>
<feature type="region of interest" description="Disordered" evidence="1">
    <location>
        <begin position="447"/>
        <end position="481"/>
    </location>
</feature>
<sequence length="563" mass="56464">GPPPAPSGSYGPPSGAPGGSFGGDHGSSGSFGGSHGGSGSFGGHGSSSGSFGGGHGVSSGSFGGSHGSSSGSFGGGHGASSGSFGGGIDGSYLPPTGSYGPPPSDNYGAPPSGGGGGSSHGGSDGGNFGVPLAGCCGTPPPNLDHSGPKQPGLDYGVPSGKQIDGPNLHPTVPVKFRDPVPKGLIQALGESAEWKLSGQGRPFQGASYIPPSVPEVPQHVDDSGDSSGPSGTGDLGHFGGQSHGGSDFGHFGGQSHGGSDFGHSGGQSHGGSDFGNFGGQYGGGQGNFGGQGFQQGGFQGHHDISSQQGYHGSPAVDFTPPSDFTNYGAPSEKHASLSTPEGQAIDNGEVNHREIIGSLGLGNADIAQSQSLELNNALDIPVQGKYGKYSLQIQGGNPGSVSHEQVLSNGLLQDILAAIEKQPAQVQQVQPSQATYGAQDLGTLANGNYGNHDIVPAASEHRSVRQDNPSDETLSAEESANPKIAVNNIALYYNPGSTNSTDSSVNQVESPEESQPEQTHQENSSSQDTQNSQKDGSYVHFDSPSNKYSYDVTTATSTTRQQR</sequence>
<accession>A0A146M4Z7</accession>
<feature type="region of interest" description="Disordered" evidence="1">
    <location>
        <begin position="495"/>
        <end position="563"/>
    </location>
</feature>
<feature type="compositionally biased region" description="Polar residues" evidence="1">
    <location>
        <begin position="521"/>
        <end position="535"/>
    </location>
</feature>
<gene>
    <name evidence="2" type="ORF">g.53771</name>
</gene>
<protein>
    <submittedName>
        <fullName evidence="2">Uncharacterized protein</fullName>
    </submittedName>
</protein>
<reference evidence="2" key="1">
    <citation type="journal article" date="2016" name="Gigascience">
        <title>De novo construction of an expanded transcriptome assembly for the western tarnished plant bug, Lygus hesperus.</title>
        <authorList>
            <person name="Tassone E.E."/>
            <person name="Geib S.M."/>
            <person name="Hall B."/>
            <person name="Fabrick J.A."/>
            <person name="Brent C.S."/>
            <person name="Hull J.J."/>
        </authorList>
    </citation>
    <scope>NUCLEOTIDE SEQUENCE</scope>
</reference>
<organism evidence="2">
    <name type="scientific">Lygus hesperus</name>
    <name type="common">Western plant bug</name>
    <dbReference type="NCBI Taxonomy" id="30085"/>
    <lineage>
        <taxon>Eukaryota</taxon>
        <taxon>Metazoa</taxon>
        <taxon>Ecdysozoa</taxon>
        <taxon>Arthropoda</taxon>
        <taxon>Hexapoda</taxon>
        <taxon>Insecta</taxon>
        <taxon>Pterygota</taxon>
        <taxon>Neoptera</taxon>
        <taxon>Paraneoptera</taxon>
        <taxon>Hemiptera</taxon>
        <taxon>Heteroptera</taxon>
        <taxon>Panheteroptera</taxon>
        <taxon>Cimicomorpha</taxon>
        <taxon>Miridae</taxon>
        <taxon>Mirini</taxon>
        <taxon>Lygus</taxon>
    </lineage>
</organism>
<evidence type="ECO:0000313" key="2">
    <source>
        <dbReference type="EMBL" id="JAQ14833.1"/>
    </source>
</evidence>
<feature type="region of interest" description="Disordered" evidence="1">
    <location>
        <begin position="198"/>
        <end position="345"/>
    </location>
</feature>
<feature type="compositionally biased region" description="Gly residues" evidence="1">
    <location>
        <begin position="230"/>
        <end position="299"/>
    </location>
</feature>
<proteinExistence type="predicted"/>
<feature type="region of interest" description="Disordered" evidence="1">
    <location>
        <begin position="1"/>
        <end position="171"/>
    </location>
</feature>
<dbReference type="EMBL" id="GDHC01003796">
    <property type="protein sequence ID" value="JAQ14833.1"/>
    <property type="molecule type" value="Transcribed_RNA"/>
</dbReference>
<feature type="compositionally biased region" description="Polar residues" evidence="1">
    <location>
        <begin position="543"/>
        <end position="563"/>
    </location>
</feature>
<feature type="non-terminal residue" evidence="2">
    <location>
        <position position="1"/>
    </location>
</feature>